<dbReference type="EMBL" id="CAJHNJ030000722">
    <property type="protein sequence ID" value="CAG9138677.1"/>
    <property type="molecule type" value="Genomic_DNA"/>
</dbReference>
<protein>
    <submittedName>
        <fullName evidence="4">(diamondback moth) hypothetical protein</fullName>
    </submittedName>
</protein>
<evidence type="ECO:0000313" key="4">
    <source>
        <dbReference type="EMBL" id="CAG9138677.1"/>
    </source>
</evidence>
<dbReference type="Proteomes" id="UP000653454">
    <property type="component" value="Unassembled WGS sequence"/>
</dbReference>
<gene>
    <name evidence="4" type="ORF">PLXY2_LOCUS16930</name>
</gene>
<evidence type="ECO:0000256" key="2">
    <source>
        <dbReference type="ARBA" id="ARBA00023161"/>
    </source>
</evidence>
<comment type="similarity">
    <text evidence="1">Belongs to the SMG9 family.</text>
</comment>
<dbReference type="PANTHER" id="PTHR14270:SF0">
    <property type="entry name" value="NONSENSE-MEDIATED MRNA DECAY FACTOR SMG9"/>
    <property type="match status" value="1"/>
</dbReference>
<feature type="region of interest" description="Disordered" evidence="3">
    <location>
        <begin position="1"/>
        <end position="87"/>
    </location>
</feature>
<dbReference type="SUPFAM" id="SSF52540">
    <property type="entry name" value="P-loop containing nucleoside triphosphate hydrolases"/>
    <property type="match status" value="1"/>
</dbReference>
<proteinExistence type="inferred from homology"/>
<keyword evidence="5" id="KW-1185">Reference proteome</keyword>
<dbReference type="GO" id="GO:0000184">
    <property type="term" value="P:nuclear-transcribed mRNA catabolic process, nonsense-mediated decay"/>
    <property type="evidence" value="ECO:0007669"/>
    <property type="project" value="UniProtKB-KW"/>
</dbReference>
<evidence type="ECO:0000256" key="1">
    <source>
        <dbReference type="ARBA" id="ARBA00007712"/>
    </source>
</evidence>
<keyword evidence="2" id="KW-0866">Nonsense-mediated mRNA decay</keyword>
<dbReference type="InterPro" id="IPR039177">
    <property type="entry name" value="SMG9"/>
</dbReference>
<comment type="caution">
    <text evidence="4">The sequence shown here is derived from an EMBL/GenBank/DDBJ whole genome shotgun (WGS) entry which is preliminary data.</text>
</comment>
<name>A0A8S4GFE9_PLUXY</name>
<sequence length="468" mass="53156">MADNKKKKLYPKETVTARRPVILKSDREAPKDQVKEKPEKEKQPTIILKTREQSAPKDDRPSSPKGQSMESDVGQPCKIAQNENKEKKIIEKPSPPLKIMTEPIKLLDENLEFNPAALEFMNDASLNYLVVGVVGTQGVGKSMIMNLIAQSKPCEDICQRILNSHELPRESEYEENNVNAIQDQIENMNFVENPESKKHSIDDTFKFKMQDIKHIETGVHCTKGIDMYVTEDRVILLDCQALWSPSLIDEAANTNPITTRSANVVTVDCLQLASYLMSICHVLIAVQDWFFDYNFVRYLQTAEMLSVWSRGGEGGDEGGRGDTRPHLLLLHNRCAAPPPRASDAYRKAFQRSNLQLHSGMYLYSDINKNGIGVDGASKDCNLETCGSPLNMFLLPEISDDYQNKDIYRGHPSFETLAKRLRATVLGVHRHAITNVPNLSEKGWFHFCNKAWESIRKCTFFMEYERFLP</sequence>
<organism evidence="4 5">
    <name type="scientific">Plutella xylostella</name>
    <name type="common">Diamondback moth</name>
    <name type="synonym">Plutella maculipennis</name>
    <dbReference type="NCBI Taxonomy" id="51655"/>
    <lineage>
        <taxon>Eukaryota</taxon>
        <taxon>Metazoa</taxon>
        <taxon>Ecdysozoa</taxon>
        <taxon>Arthropoda</taxon>
        <taxon>Hexapoda</taxon>
        <taxon>Insecta</taxon>
        <taxon>Pterygota</taxon>
        <taxon>Neoptera</taxon>
        <taxon>Endopterygota</taxon>
        <taxon>Lepidoptera</taxon>
        <taxon>Glossata</taxon>
        <taxon>Ditrysia</taxon>
        <taxon>Yponomeutoidea</taxon>
        <taxon>Plutellidae</taxon>
        <taxon>Plutella</taxon>
    </lineage>
</organism>
<evidence type="ECO:0000313" key="5">
    <source>
        <dbReference type="Proteomes" id="UP000653454"/>
    </source>
</evidence>
<dbReference type="AlphaFoldDB" id="A0A8S4GFE9"/>
<evidence type="ECO:0000256" key="3">
    <source>
        <dbReference type="SAM" id="MobiDB-lite"/>
    </source>
</evidence>
<feature type="compositionally biased region" description="Basic and acidic residues" evidence="3">
    <location>
        <begin position="24"/>
        <end position="62"/>
    </location>
</feature>
<dbReference type="InterPro" id="IPR027417">
    <property type="entry name" value="P-loop_NTPase"/>
</dbReference>
<dbReference type="PANTHER" id="PTHR14270">
    <property type="entry name" value="NONSENSE-MEDIATED MRNA DECAY FACTOR SMG9"/>
    <property type="match status" value="1"/>
</dbReference>
<dbReference type="Gene3D" id="3.40.50.300">
    <property type="entry name" value="P-loop containing nucleotide triphosphate hydrolases"/>
    <property type="match status" value="1"/>
</dbReference>
<reference evidence="4" key="1">
    <citation type="submission" date="2020-11" db="EMBL/GenBank/DDBJ databases">
        <authorList>
            <person name="Whiteford S."/>
        </authorList>
    </citation>
    <scope>NUCLEOTIDE SEQUENCE</scope>
</reference>
<accession>A0A8S4GFE9</accession>